<dbReference type="PROSITE" id="PS51746">
    <property type="entry name" value="PPM_2"/>
    <property type="match status" value="1"/>
</dbReference>
<dbReference type="PANTHER" id="PTHR35801:SF1">
    <property type="entry name" value="PHOSPHOSERINE PHOSPHATASE RSBX"/>
    <property type="match status" value="1"/>
</dbReference>
<dbReference type="STRING" id="33936.AZI98_10450"/>
<dbReference type="OrthoDB" id="1090916at2"/>
<keyword evidence="4" id="KW-1185">Reference proteome</keyword>
<evidence type="ECO:0000313" key="2">
    <source>
        <dbReference type="EMBL" id="ASS90001.1"/>
    </source>
</evidence>
<dbReference type="EMBL" id="CP017703">
    <property type="protein sequence ID" value="ASS90001.1"/>
    <property type="molecule type" value="Genomic_DNA"/>
</dbReference>
<dbReference type="RefSeq" id="WP_063388237.1">
    <property type="nucleotide sequence ID" value="NZ_CP017703.1"/>
</dbReference>
<dbReference type="Pfam" id="PF07228">
    <property type="entry name" value="SpoIIE"/>
    <property type="match status" value="1"/>
</dbReference>
<evidence type="ECO:0000313" key="3">
    <source>
        <dbReference type="EMBL" id="KZN96123.1"/>
    </source>
</evidence>
<dbReference type="SMART" id="SM00332">
    <property type="entry name" value="PP2Cc"/>
    <property type="match status" value="1"/>
</dbReference>
<name>A0A165XKC4_9BACI</name>
<feature type="domain" description="PPM-type phosphatase" evidence="1">
    <location>
        <begin position="9"/>
        <end position="198"/>
    </location>
</feature>
<evidence type="ECO:0000313" key="4">
    <source>
        <dbReference type="Proteomes" id="UP000076476"/>
    </source>
</evidence>
<dbReference type="Proteomes" id="UP000214606">
    <property type="component" value="Chromosome"/>
</dbReference>
<evidence type="ECO:0000259" key="1">
    <source>
        <dbReference type="PROSITE" id="PS51746"/>
    </source>
</evidence>
<dbReference type="KEGG" id="apak:AP3564_06850"/>
<gene>
    <name evidence="2" type="ORF">AP3564_06850</name>
    <name evidence="3" type="ORF">AZI98_10450</name>
</gene>
<dbReference type="Proteomes" id="UP000076476">
    <property type="component" value="Unassembled WGS sequence"/>
</dbReference>
<proteinExistence type="predicted"/>
<dbReference type="InterPro" id="IPR039248">
    <property type="entry name" value="Ptase_RsbX"/>
</dbReference>
<evidence type="ECO:0000313" key="5">
    <source>
        <dbReference type="Proteomes" id="UP000214606"/>
    </source>
</evidence>
<dbReference type="Gene3D" id="3.60.40.10">
    <property type="entry name" value="PPM-type phosphatase domain"/>
    <property type="match status" value="1"/>
</dbReference>
<dbReference type="InterPro" id="IPR001932">
    <property type="entry name" value="PPM-type_phosphatase-like_dom"/>
</dbReference>
<reference evidence="3 4" key="1">
    <citation type="submission" date="2016-04" db="EMBL/GenBank/DDBJ databases">
        <title>Draft genome sequence of Aeribacillus pallidus 8m3 from petroleum reservoir.</title>
        <authorList>
            <person name="Poltaraus A.B."/>
            <person name="Nazina T.N."/>
            <person name="Tourova T.P."/>
            <person name="Malakho S.M."/>
            <person name="Korshunova A.V."/>
            <person name="Sokolova D.S."/>
        </authorList>
    </citation>
    <scope>NUCLEOTIDE SEQUENCE [LARGE SCALE GENOMIC DNA]</scope>
    <source>
        <strain evidence="3 4">8m3</strain>
    </source>
</reference>
<dbReference type="PANTHER" id="PTHR35801">
    <property type="entry name" value="PHOSPHOSERINE PHOSPHATASE RSBX"/>
    <property type="match status" value="1"/>
</dbReference>
<reference evidence="2 5" key="2">
    <citation type="submission" date="2016-10" db="EMBL/GenBank/DDBJ databases">
        <title>The whole genome sequencing and assembly of Aeribacillus pallidus KCTC3564 strain.</title>
        <authorList>
            <person name="Lee Y.-J."/>
            <person name="Park M.-K."/>
            <person name="Yi H."/>
            <person name="Bahn Y.-S."/>
            <person name="Kim J.F."/>
            <person name="Lee D.-W."/>
        </authorList>
    </citation>
    <scope>NUCLEOTIDE SEQUENCE [LARGE SCALE GENOMIC DNA]</scope>
    <source>
        <strain evidence="2 5">KCTC3564</strain>
    </source>
</reference>
<dbReference type="EMBL" id="LWBR01000026">
    <property type="protein sequence ID" value="KZN96123.1"/>
    <property type="molecule type" value="Genomic_DNA"/>
</dbReference>
<dbReference type="AlphaFoldDB" id="A0A165XKC4"/>
<dbReference type="SMART" id="SM00331">
    <property type="entry name" value="PP2C_SIG"/>
    <property type="match status" value="1"/>
</dbReference>
<accession>A0A165XKC4</accession>
<sequence>MIQYQETEHIQFLTCQVGKVGSAYCGDSFFTCTDEHRFVCVVADGLGSGQAARESSEIICQTVKQYQQETVHEIFKQCHKKLKGKRGATVGILKVDFVDKTITYGSVGNVRFILYLPSGEYIYPIPTAGYLPGKMKKYRIRTFSYEKGSKFIIHTDGLYASNIKTALKDHSSIHEIAKGFNKFLSDRTDDLTYIIGQLF</sequence>
<protein>
    <submittedName>
        <fullName evidence="3">Phosphoserine phosphatase</fullName>
    </submittedName>
</protein>
<organism evidence="3 4">
    <name type="scientific">Aeribacillus pallidus</name>
    <dbReference type="NCBI Taxonomy" id="33936"/>
    <lineage>
        <taxon>Bacteria</taxon>
        <taxon>Bacillati</taxon>
        <taxon>Bacillota</taxon>
        <taxon>Bacilli</taxon>
        <taxon>Bacillales</taxon>
        <taxon>Bacillaceae</taxon>
        <taxon>Aeribacillus</taxon>
    </lineage>
</organism>
<dbReference type="SUPFAM" id="SSF81606">
    <property type="entry name" value="PP2C-like"/>
    <property type="match status" value="1"/>
</dbReference>
<dbReference type="InterPro" id="IPR036457">
    <property type="entry name" value="PPM-type-like_dom_sf"/>
</dbReference>